<dbReference type="Proteomes" id="UP000516173">
    <property type="component" value="Chromosome"/>
</dbReference>
<dbReference type="PANTHER" id="PTHR46696:SF1">
    <property type="entry name" value="CYTOCHROME P450 YJIB-RELATED"/>
    <property type="match status" value="1"/>
</dbReference>
<dbReference type="GO" id="GO:0005506">
    <property type="term" value="F:iron ion binding"/>
    <property type="evidence" value="ECO:0007669"/>
    <property type="project" value="InterPro"/>
</dbReference>
<evidence type="ECO:0000256" key="5">
    <source>
        <dbReference type="ARBA" id="ARBA00023004"/>
    </source>
</evidence>
<evidence type="ECO:0000256" key="1">
    <source>
        <dbReference type="ARBA" id="ARBA00010617"/>
    </source>
</evidence>
<dbReference type="GO" id="GO:0004497">
    <property type="term" value="F:monooxygenase activity"/>
    <property type="evidence" value="ECO:0007669"/>
    <property type="project" value="UniProtKB-KW"/>
</dbReference>
<keyword evidence="8" id="KW-1185">Reference proteome</keyword>
<name>A0A7G1KP81_9NOCA</name>
<dbReference type="PANTHER" id="PTHR46696">
    <property type="entry name" value="P450, PUTATIVE (EUROFUNG)-RELATED"/>
    <property type="match status" value="1"/>
</dbReference>
<evidence type="ECO:0000256" key="6">
    <source>
        <dbReference type="ARBA" id="ARBA00023033"/>
    </source>
</evidence>
<dbReference type="InterPro" id="IPR036396">
    <property type="entry name" value="Cyt_P450_sf"/>
</dbReference>
<comment type="similarity">
    <text evidence="1">Belongs to the cytochrome P450 family.</text>
</comment>
<sequence>MRIDVPYGSPTEIHSAGVALSAPEFAADPHGAYRDLRKRYGSLAPVELAPGVPATLVLGYRAALEILNDEFRFPADPRMWQRNVPDDNPVKQMLEYRQNALRTAFDEHDRYRRALSCLAAVDLNRMERAVDRVAEELINGFCESGTADIRMDYALPLTFRVLSEVMGFPHEAAQRAYRGMVAVLAGIGAEEGNAAFAATLCEVIVQKRAAPGDDLISRLLASAEQLDDMEMVQQVALLYAAGTEPTANLILNTLRLALTDDRFALGLTSGTLHTRDAVDETLFHDPPLANFCVSYPRRPMLIDDVWLPAHQPVVISLAACNNDPAVNRGDRTGNRSHLAWGAGQHACPAQAVALVIAQRALDQLLDALPDLRPAVPVAELAWRPGPFHRALAALPVVFPPSAPMILTR</sequence>
<evidence type="ECO:0000256" key="3">
    <source>
        <dbReference type="ARBA" id="ARBA00022723"/>
    </source>
</evidence>
<evidence type="ECO:0000256" key="2">
    <source>
        <dbReference type="ARBA" id="ARBA00022617"/>
    </source>
</evidence>
<organism evidence="7 8">
    <name type="scientific">Nocardia wallacei</name>
    <dbReference type="NCBI Taxonomy" id="480035"/>
    <lineage>
        <taxon>Bacteria</taxon>
        <taxon>Bacillati</taxon>
        <taxon>Actinomycetota</taxon>
        <taxon>Actinomycetes</taxon>
        <taxon>Mycobacteriales</taxon>
        <taxon>Nocardiaceae</taxon>
        <taxon>Nocardia</taxon>
    </lineage>
</organism>
<dbReference type="InterPro" id="IPR017972">
    <property type="entry name" value="Cyt_P450_CS"/>
</dbReference>
<keyword evidence="6" id="KW-0503">Monooxygenase</keyword>
<keyword evidence="4" id="KW-0560">Oxidoreductase</keyword>
<accession>A0A7G1KP81</accession>
<protein>
    <submittedName>
        <fullName evidence="7">Cytochrome P450</fullName>
    </submittedName>
</protein>
<keyword evidence="3" id="KW-0479">Metal-binding</keyword>
<dbReference type="PRINTS" id="PR00359">
    <property type="entry name" value="BP450"/>
</dbReference>
<dbReference type="InterPro" id="IPR002397">
    <property type="entry name" value="Cyt_P450_B"/>
</dbReference>
<dbReference type="EMBL" id="AP023396">
    <property type="protein sequence ID" value="BCK56346.1"/>
    <property type="molecule type" value="Genomic_DNA"/>
</dbReference>
<dbReference type="GeneID" id="80348594"/>
<evidence type="ECO:0000313" key="7">
    <source>
        <dbReference type="EMBL" id="BCK56346.1"/>
    </source>
</evidence>
<dbReference type="Gene3D" id="1.10.630.10">
    <property type="entry name" value="Cytochrome P450"/>
    <property type="match status" value="1"/>
</dbReference>
<dbReference type="AlphaFoldDB" id="A0A7G1KP81"/>
<gene>
    <name evidence="7" type="ORF">NWFMUON74_41180</name>
</gene>
<dbReference type="SUPFAM" id="SSF48264">
    <property type="entry name" value="Cytochrome P450"/>
    <property type="match status" value="1"/>
</dbReference>
<keyword evidence="2" id="KW-0349">Heme</keyword>
<dbReference type="GO" id="GO:0020037">
    <property type="term" value="F:heme binding"/>
    <property type="evidence" value="ECO:0007669"/>
    <property type="project" value="InterPro"/>
</dbReference>
<evidence type="ECO:0000313" key="8">
    <source>
        <dbReference type="Proteomes" id="UP000516173"/>
    </source>
</evidence>
<keyword evidence="5" id="KW-0408">Iron</keyword>
<dbReference type="GO" id="GO:0016705">
    <property type="term" value="F:oxidoreductase activity, acting on paired donors, with incorporation or reduction of molecular oxygen"/>
    <property type="evidence" value="ECO:0007669"/>
    <property type="project" value="InterPro"/>
</dbReference>
<dbReference type="KEGG" id="nwl:NWFMUON74_41180"/>
<evidence type="ECO:0000256" key="4">
    <source>
        <dbReference type="ARBA" id="ARBA00023002"/>
    </source>
</evidence>
<proteinExistence type="inferred from homology"/>
<reference evidence="7 8" key="1">
    <citation type="submission" date="2020-08" db="EMBL/GenBank/DDBJ databases">
        <title>Genome Sequencing of Nocardia wallacei strain FMUON74 and assembly.</title>
        <authorList>
            <person name="Toyokawa M."/>
            <person name="Uesaka K."/>
        </authorList>
    </citation>
    <scope>NUCLEOTIDE SEQUENCE [LARGE SCALE GENOMIC DNA]</scope>
    <source>
        <strain evidence="7 8">FMUON74</strain>
    </source>
</reference>
<dbReference type="PROSITE" id="PS00086">
    <property type="entry name" value="CYTOCHROME_P450"/>
    <property type="match status" value="1"/>
</dbReference>
<dbReference type="RefSeq" id="WP_232110478.1">
    <property type="nucleotide sequence ID" value="NZ_AP023396.1"/>
</dbReference>